<organism evidence="2 3">
    <name type="scientific">Aspergillus hiratsukae</name>
    <dbReference type="NCBI Taxonomy" id="1194566"/>
    <lineage>
        <taxon>Eukaryota</taxon>
        <taxon>Fungi</taxon>
        <taxon>Dikarya</taxon>
        <taxon>Ascomycota</taxon>
        <taxon>Pezizomycotina</taxon>
        <taxon>Eurotiomycetes</taxon>
        <taxon>Eurotiomycetidae</taxon>
        <taxon>Eurotiales</taxon>
        <taxon>Aspergillaceae</taxon>
        <taxon>Aspergillus</taxon>
        <taxon>Aspergillus subgen. Fumigati</taxon>
    </lineage>
</organism>
<comment type="caution">
    <text evidence="2">The sequence shown here is derived from an EMBL/GenBank/DDBJ whole genome shotgun (WGS) entry which is preliminary data.</text>
</comment>
<evidence type="ECO:0000313" key="3">
    <source>
        <dbReference type="Proteomes" id="UP000662466"/>
    </source>
</evidence>
<reference evidence="2" key="1">
    <citation type="submission" date="2020-06" db="EMBL/GenBank/DDBJ databases">
        <title>Draft genome sequences of strains closely related to Aspergillus parafelis and Aspergillus hiratsukae.</title>
        <authorList>
            <person name="Dos Santos R.A.C."/>
            <person name="Rivero-Menendez O."/>
            <person name="Steenwyk J.L."/>
            <person name="Mead M.E."/>
            <person name="Goldman G.H."/>
            <person name="Alastruey-Izquierdo A."/>
            <person name="Rokas A."/>
        </authorList>
    </citation>
    <scope>NUCLEOTIDE SEQUENCE</scope>
    <source>
        <strain evidence="2">CNM-CM6106</strain>
    </source>
</reference>
<gene>
    <name evidence="2" type="ORF">CNMCM6106_004633</name>
</gene>
<evidence type="ECO:0000313" key="2">
    <source>
        <dbReference type="EMBL" id="KAF7155487.1"/>
    </source>
</evidence>
<feature type="region of interest" description="Disordered" evidence="1">
    <location>
        <begin position="444"/>
        <end position="471"/>
    </location>
</feature>
<name>A0A8H6UIE3_9EURO</name>
<feature type="compositionally biased region" description="Low complexity" evidence="1">
    <location>
        <begin position="450"/>
        <end position="466"/>
    </location>
</feature>
<dbReference type="AlphaFoldDB" id="A0A8H6UIE3"/>
<dbReference type="Proteomes" id="UP000662466">
    <property type="component" value="Unassembled WGS sequence"/>
</dbReference>
<sequence>MSTPSRESSPGTEITWSPSPDRDVVPAPAPLLAPVAPQSWTDGIDGRAMLHMVESGDSEGTSATDEVAVASWVLDNPLGQSYDAVVFQYLMDQHNQKEEYIRYIFAHCIACACPEDKESSGASRWKTIARGTRRMIIAAIAPPCQGIGFRFMFDGTTALIKIVRPIPMKMRLHGSATTYLLMPFALKCHNTQSLQRLSHAETQILQQRRIILVELPLCRDLPSSFEKPEPWLLHTGFIFMKVPQNGQFYYHLQDILRLIVLVIIPDDWPTPFQMASSKRARDELKQYPGEWGLQRLRTRQHRTQHSSPYWQQVSVQLRLTWWTAVHQIARKDSLSSGRAQVFCLQKKSHHETWSIDFDELIFSALCHDILGAQCLRAPEYHDYTIYGNPLDDGGTIKRSPILVQRCGGTCTKESPKTLSKTEFHEYCMLAINKENEYEMAFGTKGKAPMSQSTKQSNQSNQSNQTKYPTVELQTTRAPDLAGPSSYISAAEGQGVQVSNVTNTPGYRVPDAVTKLMDQLIGERDWSAMEPRAPTEKQASHPNQRQVPPRPAPAQPPVPAQRQTPWRPISADSPHGSANRCIDLAEQKVGQTEEPEANSTWLSSKKKVELETILFDMDVPGFREELLPLLSAPPTRLPSSHQRGLSSEAAQDVPYVINNDGAQSVKRGKSPLQKYKERPEALESVTLRTGLGPVCAGRRVRNCHIRRSSLRSHMGQHLAPLRQLVLRPSTSQIKWGRHTIAADGSAVLLGIHGGLRDDGDLAGEGDIVRAQLLQANGLVGYAMEAGEVEEVAVCVFAEDGGVDVQIPPLLPLRQN</sequence>
<feature type="compositionally biased region" description="Basic and acidic residues" evidence="1">
    <location>
        <begin position="529"/>
        <end position="538"/>
    </location>
</feature>
<evidence type="ECO:0000256" key="1">
    <source>
        <dbReference type="SAM" id="MobiDB-lite"/>
    </source>
</evidence>
<dbReference type="EMBL" id="JACBAF010002319">
    <property type="protein sequence ID" value="KAF7155487.1"/>
    <property type="molecule type" value="Genomic_DNA"/>
</dbReference>
<proteinExistence type="predicted"/>
<feature type="region of interest" description="Disordered" evidence="1">
    <location>
        <begin position="529"/>
        <end position="577"/>
    </location>
</feature>
<feature type="compositionally biased region" description="Polar residues" evidence="1">
    <location>
        <begin position="1"/>
        <end position="18"/>
    </location>
</feature>
<feature type="region of interest" description="Disordered" evidence="1">
    <location>
        <begin position="1"/>
        <end position="29"/>
    </location>
</feature>
<accession>A0A8H6UIE3</accession>
<feature type="compositionally biased region" description="Pro residues" evidence="1">
    <location>
        <begin position="547"/>
        <end position="558"/>
    </location>
</feature>
<protein>
    <submittedName>
        <fullName evidence="2">Uncharacterized protein</fullName>
    </submittedName>
</protein>